<dbReference type="OrthoDB" id="140005at2759"/>
<dbReference type="EMBL" id="KI669570">
    <property type="protein sequence ID" value="ETN15507.1"/>
    <property type="molecule type" value="Genomic_DNA"/>
</dbReference>
<dbReference type="VEuPathDB" id="FungiDB:PPTG_21945"/>
<dbReference type="Proteomes" id="UP000018817">
    <property type="component" value="Unassembled WGS sequence"/>
</dbReference>
<organism evidence="1 2">
    <name type="scientific">Phytophthora nicotianae (strain INRA-310)</name>
    <name type="common">Phytophthora parasitica</name>
    <dbReference type="NCBI Taxonomy" id="761204"/>
    <lineage>
        <taxon>Eukaryota</taxon>
        <taxon>Sar</taxon>
        <taxon>Stramenopiles</taxon>
        <taxon>Oomycota</taxon>
        <taxon>Peronosporomycetes</taxon>
        <taxon>Peronosporales</taxon>
        <taxon>Peronosporaceae</taxon>
        <taxon>Phytophthora</taxon>
    </lineage>
</organism>
<proteinExistence type="predicted"/>
<sequence>MKIYSLTNYGRPDVRALDDICAAAFNVPIVDTYIDQLHTYNYYMRVSPSTQWCTLIIMQLL</sequence>
<dbReference type="GeneID" id="20190544"/>
<reference evidence="1 2" key="2">
    <citation type="submission" date="2013-11" db="EMBL/GenBank/DDBJ databases">
        <title>The Genome Sequence of Phytophthora parasitica INRA-310.</title>
        <authorList>
            <consortium name="The Broad Institute Genomics Platform"/>
            <person name="Russ C."/>
            <person name="Tyler B."/>
            <person name="Panabieres F."/>
            <person name="Shan W."/>
            <person name="Tripathy S."/>
            <person name="Grunwald N."/>
            <person name="Machado M."/>
            <person name="Johnson C.S."/>
            <person name="Arredondo F."/>
            <person name="Hong C."/>
            <person name="Coffey M."/>
            <person name="Young S.K."/>
            <person name="Zeng Q."/>
            <person name="Gargeya S."/>
            <person name="Fitzgerald M."/>
            <person name="Abouelleil A."/>
            <person name="Alvarado L."/>
            <person name="Chapman S.B."/>
            <person name="Gainer-Dewar J."/>
            <person name="Goldberg J."/>
            <person name="Griggs A."/>
            <person name="Gujja S."/>
            <person name="Hansen M."/>
            <person name="Howarth C."/>
            <person name="Imamovic A."/>
            <person name="Ireland A."/>
            <person name="Larimer J."/>
            <person name="McCowan C."/>
            <person name="Murphy C."/>
            <person name="Pearson M."/>
            <person name="Poon T.W."/>
            <person name="Priest M."/>
            <person name="Roberts A."/>
            <person name="Saif S."/>
            <person name="Shea T."/>
            <person name="Sykes S."/>
            <person name="Wortman J."/>
            <person name="Nusbaum C."/>
            <person name="Birren B."/>
        </authorList>
    </citation>
    <scope>NUCLEOTIDE SEQUENCE [LARGE SCALE GENOMIC DNA]</scope>
    <source>
        <strain evidence="1 2">INRA-310</strain>
    </source>
</reference>
<protein>
    <submittedName>
        <fullName evidence="1">Uncharacterized protein</fullName>
    </submittedName>
</protein>
<evidence type="ECO:0000313" key="2">
    <source>
        <dbReference type="Proteomes" id="UP000018817"/>
    </source>
</evidence>
<name>W2QQM6_PHYN3</name>
<accession>W2QQM6</accession>
<gene>
    <name evidence="1" type="ORF">PPTG_21945</name>
</gene>
<reference evidence="2" key="1">
    <citation type="submission" date="2011-12" db="EMBL/GenBank/DDBJ databases">
        <authorList>
            <consortium name="The Broad Institute Genome Sequencing Platform"/>
            <person name="Russ C."/>
            <person name="Tyler B."/>
            <person name="Panabieres F."/>
            <person name="Shan W."/>
            <person name="Tripathy S."/>
            <person name="Grunwald N."/>
            <person name="Machado M."/>
            <person name="Young S.K."/>
            <person name="Zeng Q."/>
            <person name="Gargeya S."/>
            <person name="Fitzgerald M."/>
            <person name="Haas B."/>
            <person name="Abouelleil A."/>
            <person name="Alvarado L."/>
            <person name="Arachchi H.M."/>
            <person name="Berlin A."/>
            <person name="Chapman S.B."/>
            <person name="Gearin G."/>
            <person name="Goldberg J."/>
            <person name="Griggs A."/>
            <person name="Gujja S."/>
            <person name="Hansen M."/>
            <person name="Heiman D."/>
            <person name="Howarth C."/>
            <person name="Larimer J."/>
            <person name="Lui A."/>
            <person name="MacDonald P.J.P."/>
            <person name="McCowen C."/>
            <person name="Montmayeur A."/>
            <person name="Murphy C."/>
            <person name="Neiman D."/>
            <person name="Pearson M."/>
            <person name="Priest M."/>
            <person name="Roberts A."/>
            <person name="Saif S."/>
            <person name="Shea T."/>
            <person name="Sisk P."/>
            <person name="Stolte C."/>
            <person name="Sykes S."/>
            <person name="Wortman J."/>
            <person name="Nusbaum C."/>
            <person name="Birren B."/>
        </authorList>
    </citation>
    <scope>NUCLEOTIDE SEQUENCE [LARGE SCALE GENOMIC DNA]</scope>
    <source>
        <strain evidence="2">INRA-310</strain>
    </source>
</reference>
<dbReference type="RefSeq" id="XP_008899361.1">
    <property type="nucleotide sequence ID" value="XM_008901113.1"/>
</dbReference>
<evidence type="ECO:0000313" key="1">
    <source>
        <dbReference type="EMBL" id="ETN15507.1"/>
    </source>
</evidence>
<dbReference type="AlphaFoldDB" id="W2QQM6"/>